<dbReference type="GO" id="GO:0006552">
    <property type="term" value="P:L-leucine catabolic process"/>
    <property type="evidence" value="ECO:0007669"/>
    <property type="project" value="TreeGrafter"/>
</dbReference>
<keyword evidence="2" id="KW-0479">Metal-binding</keyword>
<dbReference type="Pfam" id="PF00682">
    <property type="entry name" value="HMGL-like"/>
    <property type="match status" value="1"/>
</dbReference>
<dbReference type="InterPro" id="IPR000891">
    <property type="entry name" value="PYR_CT"/>
</dbReference>
<dbReference type="AlphaFoldDB" id="A0A7K0E1D7"/>
<gene>
    <name evidence="5" type="ORF">NRB56_71960</name>
</gene>
<comment type="similarity">
    <text evidence="1">Belongs to the HMG-CoA lyase family.</text>
</comment>
<dbReference type="OrthoDB" id="9784013at2"/>
<accession>A0A7K0E1D7</accession>
<dbReference type="GO" id="GO:0004419">
    <property type="term" value="F:hydroxymethylglutaryl-CoA lyase activity"/>
    <property type="evidence" value="ECO:0007669"/>
    <property type="project" value="TreeGrafter"/>
</dbReference>
<dbReference type="PANTHER" id="PTHR42738">
    <property type="entry name" value="HYDROXYMETHYLGLUTARYL-COA LYASE"/>
    <property type="match status" value="1"/>
</dbReference>
<dbReference type="GO" id="GO:0046872">
    <property type="term" value="F:metal ion binding"/>
    <property type="evidence" value="ECO:0007669"/>
    <property type="project" value="UniProtKB-KW"/>
</dbReference>
<keyword evidence="3" id="KW-0456">Lyase</keyword>
<dbReference type="InterPro" id="IPR013785">
    <property type="entry name" value="Aldolase_TIM"/>
</dbReference>
<evidence type="ECO:0000313" key="6">
    <source>
        <dbReference type="Proteomes" id="UP000431401"/>
    </source>
</evidence>
<evidence type="ECO:0000259" key="4">
    <source>
        <dbReference type="PROSITE" id="PS50991"/>
    </source>
</evidence>
<name>A0A7K0E1D7_9NOCA</name>
<comment type="caution">
    <text evidence="5">The sequence shown here is derived from an EMBL/GenBank/DDBJ whole genome shotgun (WGS) entry which is preliminary data.</text>
</comment>
<feature type="domain" description="Pyruvate carboxyltransferase" evidence="4">
    <location>
        <begin position="8"/>
        <end position="294"/>
    </location>
</feature>
<dbReference type="Gene3D" id="3.20.20.70">
    <property type="entry name" value="Aldolase class I"/>
    <property type="match status" value="1"/>
</dbReference>
<evidence type="ECO:0000313" key="5">
    <source>
        <dbReference type="EMBL" id="MQY31587.1"/>
    </source>
</evidence>
<dbReference type="InterPro" id="IPR043594">
    <property type="entry name" value="HMGL"/>
</dbReference>
<proteinExistence type="inferred from homology"/>
<evidence type="ECO:0000256" key="1">
    <source>
        <dbReference type="ARBA" id="ARBA00009405"/>
    </source>
</evidence>
<dbReference type="PANTHER" id="PTHR42738:SF7">
    <property type="entry name" value="HYDROXYMETHYLGLUTARYL-COA LYASE"/>
    <property type="match status" value="1"/>
</dbReference>
<dbReference type="EMBL" id="WEGI01000021">
    <property type="protein sequence ID" value="MQY31587.1"/>
    <property type="molecule type" value="Genomic_DNA"/>
</dbReference>
<keyword evidence="6" id="KW-1185">Reference proteome</keyword>
<dbReference type="RefSeq" id="WP_153348821.1">
    <property type="nucleotide sequence ID" value="NZ_WEGI01000021.1"/>
</dbReference>
<evidence type="ECO:0000256" key="3">
    <source>
        <dbReference type="ARBA" id="ARBA00023239"/>
    </source>
</evidence>
<organism evidence="5 6">
    <name type="scientific">Nocardia aurantia</name>
    <dbReference type="NCBI Taxonomy" id="2585199"/>
    <lineage>
        <taxon>Bacteria</taxon>
        <taxon>Bacillati</taxon>
        <taxon>Actinomycetota</taxon>
        <taxon>Actinomycetes</taxon>
        <taxon>Mycobacteriales</taxon>
        <taxon>Nocardiaceae</taxon>
        <taxon>Nocardia</taxon>
    </lineage>
</organism>
<evidence type="ECO:0000256" key="2">
    <source>
        <dbReference type="ARBA" id="ARBA00022723"/>
    </source>
</evidence>
<dbReference type="GO" id="GO:0046951">
    <property type="term" value="P:ketone body biosynthetic process"/>
    <property type="evidence" value="ECO:0007669"/>
    <property type="project" value="TreeGrafter"/>
</dbReference>
<dbReference type="Proteomes" id="UP000431401">
    <property type="component" value="Unassembled WGS sequence"/>
</dbReference>
<dbReference type="PROSITE" id="PS50991">
    <property type="entry name" value="PYR_CT"/>
    <property type="match status" value="1"/>
</dbReference>
<reference evidence="5 6" key="1">
    <citation type="submission" date="2019-10" db="EMBL/GenBank/DDBJ databases">
        <title>Nocardia macrotermitis sp. nov. and Nocardia aurantia sp. nov., isolated from the gut of fungus growing-termite Macrotermes natalensis.</title>
        <authorList>
            <person name="Benndorf R."/>
            <person name="Schwitalla J."/>
            <person name="Martin K."/>
            <person name="De Beer W."/>
            <person name="Kaster A.-K."/>
            <person name="Vollmers J."/>
            <person name="Poulsen M."/>
            <person name="Beemelmanns C."/>
        </authorList>
    </citation>
    <scope>NUCLEOTIDE SEQUENCE [LARGE SCALE GENOMIC DNA]</scope>
    <source>
        <strain evidence="5 6">RB56</strain>
    </source>
</reference>
<sequence>MTVEFPAVRIVDETMREGMQIEDARIPVARKVELLDALSGTGLRHLVVGSFVSPRWVPQMADVERLLERFTPVPGVEYTALVLNDKGAQRRSRFVPPLTVDERPRLTVHACDVFVRRNTNRSQAQEIAAWPGIVEAARARGARTAAVRLGAGFGSNWVGDIPFRYGMDLLARMIGAWTAAGITVDTVWLGDPMGWNTPLRTERFVTEILRRWPSVRTIHLHLHDQRGAAMVSAYAALRAMPPDTTLVIDAAVGGIGGCPYCGNGRVTGMIATEDLVDLLEESGIPTGVDRNRLIDTALLAAEILGRELHGRTPLAGPRPRGDRLYPMDLPFIETAEQASHFRCGPSAHAGAAAPWAEPIASSQRDLAERYGSLAAAADAADRDRAATPVSAEFRR</sequence>
<protein>
    <recommendedName>
        <fullName evidence="4">Pyruvate carboxyltransferase domain-containing protein</fullName>
    </recommendedName>
</protein>
<dbReference type="SUPFAM" id="SSF51569">
    <property type="entry name" value="Aldolase"/>
    <property type="match status" value="1"/>
</dbReference>